<name>A0ACC3TSA2_9ASCO</name>
<comment type="caution">
    <text evidence="1">The sequence shown here is derived from an EMBL/GenBank/DDBJ whole genome shotgun (WGS) entry which is preliminary data.</text>
</comment>
<reference evidence="2" key="1">
    <citation type="journal article" date="2024" name="Front. Bioeng. Biotechnol.">
        <title>Genome-scale model development and genomic sequencing of the oleaginous clade Lipomyces.</title>
        <authorList>
            <person name="Czajka J.J."/>
            <person name="Han Y."/>
            <person name="Kim J."/>
            <person name="Mondo S.J."/>
            <person name="Hofstad B.A."/>
            <person name="Robles A."/>
            <person name="Haridas S."/>
            <person name="Riley R."/>
            <person name="LaButti K."/>
            <person name="Pangilinan J."/>
            <person name="Andreopoulos W."/>
            <person name="Lipzen A."/>
            <person name="Yan J."/>
            <person name="Wang M."/>
            <person name="Ng V."/>
            <person name="Grigoriev I.V."/>
            <person name="Spatafora J.W."/>
            <person name="Magnuson J.K."/>
            <person name="Baker S.E."/>
            <person name="Pomraning K.R."/>
        </authorList>
    </citation>
    <scope>NUCLEOTIDE SEQUENCE [LARGE SCALE GENOMIC DNA]</scope>
    <source>
        <strain evidence="2">CBS 10300</strain>
    </source>
</reference>
<evidence type="ECO:0000313" key="1">
    <source>
        <dbReference type="EMBL" id="KAK9323527.1"/>
    </source>
</evidence>
<evidence type="ECO:0000313" key="2">
    <source>
        <dbReference type="Proteomes" id="UP001489719"/>
    </source>
</evidence>
<keyword evidence="2" id="KW-1185">Reference proteome</keyword>
<accession>A0ACC3TSA2</accession>
<sequence length="208" mass="23381">MKCGSFISELLELADRSLRNIILDKLAPRMPLLFCPGYAQAVQDRFKLLDTIIVPSLLNILRRRQSRLFSEDTSSHDSATILRKLWAVMTTSLKRKYLGCMILEHFIDIASRPNISIHTNAMLSEANCVHDNENGTKISSDKILSLTSEPRLAESFSEDMSFWALDGEDNIDGYDAGLKGTDSDDGESMLYDSGEPDDVETEEELLAW</sequence>
<proteinExistence type="predicted"/>
<protein>
    <submittedName>
        <fullName evidence="1">Uncharacterized protein</fullName>
    </submittedName>
</protein>
<dbReference type="EMBL" id="MU970060">
    <property type="protein sequence ID" value="KAK9323527.1"/>
    <property type="molecule type" value="Genomic_DNA"/>
</dbReference>
<organism evidence="1 2">
    <name type="scientific">Lipomyces orientalis</name>
    <dbReference type="NCBI Taxonomy" id="1233043"/>
    <lineage>
        <taxon>Eukaryota</taxon>
        <taxon>Fungi</taxon>
        <taxon>Dikarya</taxon>
        <taxon>Ascomycota</taxon>
        <taxon>Saccharomycotina</taxon>
        <taxon>Lipomycetes</taxon>
        <taxon>Lipomycetales</taxon>
        <taxon>Lipomycetaceae</taxon>
        <taxon>Lipomyces</taxon>
    </lineage>
</organism>
<dbReference type="Proteomes" id="UP001489719">
    <property type="component" value="Unassembled WGS sequence"/>
</dbReference>
<gene>
    <name evidence="1" type="ORF">V1517DRAFT_320086</name>
</gene>